<feature type="compositionally biased region" description="Basic and acidic residues" evidence="1">
    <location>
        <begin position="477"/>
        <end position="491"/>
    </location>
</feature>
<dbReference type="EMBL" id="OD000835">
    <property type="protein sequence ID" value="CAD7399488.1"/>
    <property type="molecule type" value="Genomic_DNA"/>
</dbReference>
<accession>A0A7R9GWP0</accession>
<sequence>MSYDREQQRIHELIDDVLGQNSDEEEDLGGSSSETEDYLKVRESNSESEQSADESEGMSSKPKLRLVSEPNPRVVSFLMDGLLYGAKLIEHSRWAYTRVGITEFKHTERGKCAVLETLEASVVFWQGLGVSILFYMSMLLLRRVVTDRQTDSQADENSKNTFSDSEGQERIKAIQVTMYGWFTTSFYPPGLHTCIAMITKDGLGWLQLVLSPVRADKTRALPMLVGRGEGVRASSGNIIEYCDHASDVILSSPSGLEVESRCATEFIAEVQGNHLSPCISLIIVAQKLNIQIPCGLKRNKDSLYKIHQYCQDLSPRGLMCQDSVREGLGCGIVQSSEERRSSLKSSSSKYSGNETLGNCQYNTSQCLQMVFQLYANNRRPRPVPIRRRPELIPLDHIHPAIYVGHSSEEDSAYSKPIVSKNAQVGIKGEEYEHNSQRYVPKHNSKKHEHQFSDYGQSETHKNFMPVPTIVKISDIKKKHDLNGDSTDDRLTSSDSIPSKRPSANTKVSQCSVVTRSAWFFQRKAQILSTGCISDLLSKQPERESGF</sequence>
<gene>
    <name evidence="2" type="ORF">TPSB3V08_LOCUS2165</name>
</gene>
<feature type="compositionally biased region" description="Basic and acidic residues" evidence="1">
    <location>
        <begin position="1"/>
        <end position="14"/>
    </location>
</feature>
<organism evidence="2">
    <name type="scientific">Timema poppense</name>
    <name type="common">Walking stick</name>
    <dbReference type="NCBI Taxonomy" id="170557"/>
    <lineage>
        <taxon>Eukaryota</taxon>
        <taxon>Metazoa</taxon>
        <taxon>Ecdysozoa</taxon>
        <taxon>Arthropoda</taxon>
        <taxon>Hexapoda</taxon>
        <taxon>Insecta</taxon>
        <taxon>Pterygota</taxon>
        <taxon>Neoptera</taxon>
        <taxon>Polyneoptera</taxon>
        <taxon>Phasmatodea</taxon>
        <taxon>Timematodea</taxon>
        <taxon>Timematoidea</taxon>
        <taxon>Timematidae</taxon>
        <taxon>Timema</taxon>
    </lineage>
</organism>
<name>A0A7R9GWP0_TIMPO</name>
<feature type="region of interest" description="Disordered" evidence="1">
    <location>
        <begin position="477"/>
        <end position="506"/>
    </location>
</feature>
<feature type="region of interest" description="Disordered" evidence="1">
    <location>
        <begin position="1"/>
        <end position="65"/>
    </location>
</feature>
<evidence type="ECO:0000313" key="2">
    <source>
        <dbReference type="EMBL" id="CAD7399488.1"/>
    </source>
</evidence>
<protein>
    <submittedName>
        <fullName evidence="2">Uncharacterized protein</fullName>
    </submittedName>
</protein>
<reference evidence="2" key="1">
    <citation type="submission" date="2020-11" db="EMBL/GenBank/DDBJ databases">
        <authorList>
            <person name="Tran Van P."/>
        </authorList>
    </citation>
    <scope>NUCLEOTIDE SEQUENCE</scope>
</reference>
<proteinExistence type="predicted"/>
<dbReference type="AlphaFoldDB" id="A0A7R9GWP0"/>
<evidence type="ECO:0000256" key="1">
    <source>
        <dbReference type="SAM" id="MobiDB-lite"/>
    </source>
</evidence>